<dbReference type="Proteomes" id="UP001597083">
    <property type="component" value="Unassembled WGS sequence"/>
</dbReference>
<dbReference type="EMBL" id="JBHTIR010004169">
    <property type="protein sequence ID" value="MFD0856562.1"/>
    <property type="molecule type" value="Genomic_DNA"/>
</dbReference>
<keyword evidence="3" id="KW-1185">Reference proteome</keyword>
<sequence length="514" mass="53193">VSEGSAPTASQKAPDAPGKASSQADRTSGVIAGPGLSSRQENGAGYYADMNVPVIDGCLAFLQRPIPRGSMQFYAAGYSNAKKLNSALVAGYPVPALLKGEAVPFGQVLAPDGIRYQCGGAFELVIDHQGRQEFPPVRATFLAFGFMPVTATAHIGQMDGEPFTSTVFRPALAPPGLTQTTSPYSIFGMAKISLRLSDVTVNGVPLDVGGNCRTAGHLTSPDSPYRPDRVVLVGGSGPNDPRPKFSHILYGGATAGAVSIPNFTGCVTPGGEDITRLLDASVSGPGNFLKMNVGPACQGASFGDTCRSSTDLRPSRVPYYTVRNGGPFTATGGVTFEAAPIGRPLLTITCPSVDTSGAIPEASGPPRGDLGTLNMTFPHDCAGSDGSTWEVSMQGVGHMAGSRYIEDQRKLVGKVVDLSLRLTGRNIPGVAGSCWADIDGGVLLGYTNPPDVKFALEGPGEGVGARIADSTCPDVYFKGVNSANFGQFRMFADLDIQPTNITITSPPASEVAGP</sequence>
<proteinExistence type="predicted"/>
<accession>A0ABW3CSL1</accession>
<feature type="non-terminal residue" evidence="2">
    <location>
        <position position="1"/>
    </location>
</feature>
<organism evidence="2 3">
    <name type="scientific">Actinomadura adrarensis</name>
    <dbReference type="NCBI Taxonomy" id="1819600"/>
    <lineage>
        <taxon>Bacteria</taxon>
        <taxon>Bacillati</taxon>
        <taxon>Actinomycetota</taxon>
        <taxon>Actinomycetes</taxon>
        <taxon>Streptosporangiales</taxon>
        <taxon>Thermomonosporaceae</taxon>
        <taxon>Actinomadura</taxon>
    </lineage>
</organism>
<protein>
    <submittedName>
        <fullName evidence="2">Uncharacterized protein</fullName>
    </submittedName>
</protein>
<gene>
    <name evidence="2" type="ORF">ACFQ07_30300</name>
</gene>
<comment type="caution">
    <text evidence="2">The sequence shown here is derived from an EMBL/GenBank/DDBJ whole genome shotgun (WGS) entry which is preliminary data.</text>
</comment>
<reference evidence="3" key="1">
    <citation type="journal article" date="2019" name="Int. J. Syst. Evol. Microbiol.">
        <title>The Global Catalogue of Microorganisms (GCM) 10K type strain sequencing project: providing services to taxonomists for standard genome sequencing and annotation.</title>
        <authorList>
            <consortium name="The Broad Institute Genomics Platform"/>
            <consortium name="The Broad Institute Genome Sequencing Center for Infectious Disease"/>
            <person name="Wu L."/>
            <person name="Ma J."/>
        </authorList>
    </citation>
    <scope>NUCLEOTIDE SEQUENCE [LARGE SCALE GENOMIC DNA]</scope>
    <source>
        <strain evidence="3">JCM 31696</strain>
    </source>
</reference>
<evidence type="ECO:0000256" key="1">
    <source>
        <dbReference type="SAM" id="MobiDB-lite"/>
    </source>
</evidence>
<name>A0ABW3CSL1_9ACTN</name>
<feature type="compositionally biased region" description="Polar residues" evidence="1">
    <location>
        <begin position="1"/>
        <end position="11"/>
    </location>
</feature>
<feature type="region of interest" description="Disordered" evidence="1">
    <location>
        <begin position="1"/>
        <end position="36"/>
    </location>
</feature>
<evidence type="ECO:0000313" key="2">
    <source>
        <dbReference type="EMBL" id="MFD0856562.1"/>
    </source>
</evidence>
<evidence type="ECO:0000313" key="3">
    <source>
        <dbReference type="Proteomes" id="UP001597083"/>
    </source>
</evidence>